<organism evidence="1 2">
    <name type="scientific">Chaenocephalus aceratus</name>
    <name type="common">Blackfin icefish</name>
    <name type="synonym">Chaenichthys aceratus</name>
    <dbReference type="NCBI Taxonomy" id="36190"/>
    <lineage>
        <taxon>Eukaryota</taxon>
        <taxon>Metazoa</taxon>
        <taxon>Chordata</taxon>
        <taxon>Craniata</taxon>
        <taxon>Vertebrata</taxon>
        <taxon>Euteleostomi</taxon>
        <taxon>Actinopterygii</taxon>
        <taxon>Neopterygii</taxon>
        <taxon>Teleostei</taxon>
        <taxon>Neoteleostei</taxon>
        <taxon>Acanthomorphata</taxon>
        <taxon>Eupercaria</taxon>
        <taxon>Perciformes</taxon>
        <taxon>Notothenioidei</taxon>
        <taxon>Channichthyidae</taxon>
        <taxon>Chaenocephalus</taxon>
    </lineage>
</organism>
<protein>
    <submittedName>
        <fullName evidence="1">Uncharacterized protein</fullName>
    </submittedName>
</protein>
<accession>A0ACB9VYM6</accession>
<feature type="non-terminal residue" evidence="1">
    <location>
        <position position="1"/>
    </location>
</feature>
<sequence length="161" mass="17718">YQSDPERAFDQNTAAYKAFISMSTVGQRGHCCPGPDAPCSPPDAPSSLCSQPADSKPRRLPSSLTVPLALYPRLPVEFLPKPAQKRGDTSSKPRRREIYACSDCREDNDGSTLLFYDSETLNIPHSLCHSSKSDDTSPPQSFTHHHFLGPSAAMCQRMSYV</sequence>
<reference evidence="1" key="1">
    <citation type="submission" date="2022-05" db="EMBL/GenBank/DDBJ databases">
        <title>Chromosome-level genome of Chaenocephalus aceratus.</title>
        <authorList>
            <person name="Park H."/>
        </authorList>
    </citation>
    <scope>NUCLEOTIDE SEQUENCE</scope>
    <source>
        <strain evidence="1">KU_202001</strain>
    </source>
</reference>
<proteinExistence type="predicted"/>
<keyword evidence="2" id="KW-1185">Reference proteome</keyword>
<gene>
    <name evidence="1" type="ORF">KUCAC02_010208</name>
</gene>
<comment type="caution">
    <text evidence="1">The sequence shown here is derived from an EMBL/GenBank/DDBJ whole genome shotgun (WGS) entry which is preliminary data.</text>
</comment>
<name>A0ACB9VYM6_CHAAC</name>
<evidence type="ECO:0000313" key="1">
    <source>
        <dbReference type="EMBL" id="KAI4805604.1"/>
    </source>
</evidence>
<evidence type="ECO:0000313" key="2">
    <source>
        <dbReference type="Proteomes" id="UP001057452"/>
    </source>
</evidence>
<dbReference type="Proteomes" id="UP001057452">
    <property type="component" value="Chromosome 21"/>
</dbReference>
<dbReference type="EMBL" id="CM043805">
    <property type="protein sequence ID" value="KAI4805604.1"/>
    <property type="molecule type" value="Genomic_DNA"/>
</dbReference>